<reference evidence="4 5" key="1">
    <citation type="submission" date="2019-07" db="EMBL/GenBank/DDBJ databases">
        <title>Genomic Encyclopedia of Archaeal and Bacterial Type Strains, Phase II (KMG-II): from individual species to whole genera.</title>
        <authorList>
            <person name="Goeker M."/>
        </authorList>
    </citation>
    <scope>NUCLEOTIDE SEQUENCE [LARGE SCALE GENOMIC DNA]</scope>
    <source>
        <strain evidence="4 5">DSM 17527</strain>
    </source>
</reference>
<sequence length="77" mass="8629">MIIDIKYFGMLAEITGRSNEKFECSNTKVSELKKNLINRYPGLNNVNFTIAQNQEIVNENCKVTGEEVAIFPPFSGG</sequence>
<name>A0A5S5C4R4_9FLAO</name>
<dbReference type="InterPro" id="IPR044672">
    <property type="entry name" value="MOCS2A"/>
</dbReference>
<dbReference type="EMBL" id="VNHU01000004">
    <property type="protein sequence ID" value="TYP74324.1"/>
    <property type="molecule type" value="Genomic_DNA"/>
</dbReference>
<dbReference type="PANTHER" id="PTHR33359">
    <property type="entry name" value="MOLYBDOPTERIN SYNTHASE SULFUR CARRIER SUBUNIT"/>
    <property type="match status" value="1"/>
</dbReference>
<dbReference type="CDD" id="cd00754">
    <property type="entry name" value="Ubl_MoaD"/>
    <property type="match status" value="1"/>
</dbReference>
<dbReference type="PANTHER" id="PTHR33359:SF1">
    <property type="entry name" value="MOLYBDOPTERIN SYNTHASE SULFUR CARRIER SUBUNIT"/>
    <property type="match status" value="1"/>
</dbReference>
<dbReference type="AlphaFoldDB" id="A0A5S5C4R4"/>
<dbReference type="Pfam" id="PF02597">
    <property type="entry name" value="ThiS"/>
    <property type="match status" value="1"/>
</dbReference>
<proteinExistence type="inferred from homology"/>
<dbReference type="Gene3D" id="3.10.20.30">
    <property type="match status" value="1"/>
</dbReference>
<protein>
    <recommendedName>
        <fullName evidence="3">Molybdopterin synthase sulfur carrier subunit</fullName>
    </recommendedName>
</protein>
<keyword evidence="1" id="KW-0547">Nucleotide-binding</keyword>
<evidence type="ECO:0000256" key="2">
    <source>
        <dbReference type="ARBA" id="ARBA00024200"/>
    </source>
</evidence>
<dbReference type="InterPro" id="IPR012675">
    <property type="entry name" value="Beta-grasp_dom_sf"/>
</dbReference>
<accession>A0A5S5C4R4</accession>
<dbReference type="GO" id="GO:0000166">
    <property type="term" value="F:nucleotide binding"/>
    <property type="evidence" value="ECO:0007669"/>
    <property type="project" value="UniProtKB-KW"/>
</dbReference>
<dbReference type="GO" id="GO:0006777">
    <property type="term" value="P:Mo-molybdopterin cofactor biosynthetic process"/>
    <property type="evidence" value="ECO:0007669"/>
    <property type="project" value="InterPro"/>
</dbReference>
<keyword evidence="5" id="KW-1185">Reference proteome</keyword>
<evidence type="ECO:0000313" key="4">
    <source>
        <dbReference type="EMBL" id="TYP74324.1"/>
    </source>
</evidence>
<dbReference type="RefSeq" id="WP_170251810.1">
    <property type="nucleotide sequence ID" value="NZ_VNHU01000004.1"/>
</dbReference>
<gene>
    <name evidence="4" type="ORF">BD809_104144</name>
</gene>
<evidence type="ECO:0000313" key="5">
    <source>
        <dbReference type="Proteomes" id="UP000324376"/>
    </source>
</evidence>
<dbReference type="GO" id="GO:1990133">
    <property type="term" value="C:molybdopterin adenylyltransferase complex"/>
    <property type="evidence" value="ECO:0007669"/>
    <property type="project" value="TreeGrafter"/>
</dbReference>
<dbReference type="SUPFAM" id="SSF54285">
    <property type="entry name" value="MoaD/ThiS"/>
    <property type="match status" value="1"/>
</dbReference>
<evidence type="ECO:0000256" key="3">
    <source>
        <dbReference type="ARBA" id="ARBA00024247"/>
    </source>
</evidence>
<evidence type="ECO:0000256" key="1">
    <source>
        <dbReference type="ARBA" id="ARBA00022741"/>
    </source>
</evidence>
<comment type="caution">
    <text evidence="4">The sequence shown here is derived from an EMBL/GenBank/DDBJ whole genome shotgun (WGS) entry which is preliminary data.</text>
</comment>
<organism evidence="4 5">
    <name type="scientific">Aquimarina intermedia</name>
    <dbReference type="NCBI Taxonomy" id="350814"/>
    <lineage>
        <taxon>Bacteria</taxon>
        <taxon>Pseudomonadati</taxon>
        <taxon>Bacteroidota</taxon>
        <taxon>Flavobacteriia</taxon>
        <taxon>Flavobacteriales</taxon>
        <taxon>Flavobacteriaceae</taxon>
        <taxon>Aquimarina</taxon>
    </lineage>
</organism>
<comment type="similarity">
    <text evidence="2">Belongs to the MoaD family.</text>
</comment>
<dbReference type="Proteomes" id="UP000324376">
    <property type="component" value="Unassembled WGS sequence"/>
</dbReference>
<dbReference type="InterPro" id="IPR016155">
    <property type="entry name" value="Mopterin_synth/thiamin_S_b"/>
</dbReference>
<dbReference type="InterPro" id="IPR003749">
    <property type="entry name" value="ThiS/MoaD-like"/>
</dbReference>